<evidence type="ECO:0000256" key="1">
    <source>
        <dbReference type="SAM" id="MobiDB-lite"/>
    </source>
</evidence>
<name>A0A375BRR9_9BURK</name>
<accession>A0A375BRR9</accession>
<evidence type="ECO:0000313" key="2">
    <source>
        <dbReference type="EMBL" id="SOY51110.1"/>
    </source>
</evidence>
<feature type="region of interest" description="Disordered" evidence="1">
    <location>
        <begin position="1"/>
        <end position="22"/>
    </location>
</feature>
<feature type="compositionally biased region" description="Basic and acidic residues" evidence="1">
    <location>
        <begin position="1"/>
        <end position="17"/>
    </location>
</feature>
<dbReference type="EMBL" id="OFSQ01000016">
    <property type="protein sequence ID" value="SOY51110.1"/>
    <property type="molecule type" value="Genomic_DNA"/>
</dbReference>
<dbReference type="AlphaFoldDB" id="A0A375BRR9"/>
<gene>
    <name evidence="2" type="ORF">CBM2587_A230093</name>
</gene>
<protein>
    <submittedName>
        <fullName evidence="2">Uncharacterized protein</fullName>
    </submittedName>
</protein>
<organism evidence="2">
    <name type="scientific">Cupriavidus taiwanensis</name>
    <dbReference type="NCBI Taxonomy" id="164546"/>
    <lineage>
        <taxon>Bacteria</taxon>
        <taxon>Pseudomonadati</taxon>
        <taxon>Pseudomonadota</taxon>
        <taxon>Betaproteobacteria</taxon>
        <taxon>Burkholderiales</taxon>
        <taxon>Burkholderiaceae</taxon>
        <taxon>Cupriavidus</taxon>
    </lineage>
</organism>
<sequence>MRQGRRDQGNPGRERPGRGIRPAAVRDRLILTGMPGPRLRPAAQAVHCGPSRAACHGASRARDVVGFAARSVQFPAVPAVSRPGWPPATTERARRAIAPRSGTATVLAERDHV</sequence>
<comment type="caution">
    <text evidence="2">The sequence shown here is derived from an EMBL/GenBank/DDBJ whole genome shotgun (WGS) entry which is preliminary data.</text>
</comment>
<dbReference type="Proteomes" id="UP000256780">
    <property type="component" value="Chromosome CBM2587_a"/>
</dbReference>
<proteinExistence type="predicted"/>
<reference evidence="2" key="1">
    <citation type="submission" date="2018-01" db="EMBL/GenBank/DDBJ databases">
        <authorList>
            <person name="Clerissi C."/>
        </authorList>
    </citation>
    <scope>NUCLEOTIDE SEQUENCE</scope>
    <source>
        <strain evidence="2">Cupriavidus sp. LMG 19464</strain>
    </source>
</reference>